<feature type="transmembrane region" description="Helical" evidence="7">
    <location>
        <begin position="297"/>
        <end position="320"/>
    </location>
</feature>
<evidence type="ECO:0000256" key="4">
    <source>
        <dbReference type="ARBA" id="ARBA00022692"/>
    </source>
</evidence>
<evidence type="ECO:0000256" key="7">
    <source>
        <dbReference type="RuleBase" id="RU363032"/>
    </source>
</evidence>
<feature type="transmembrane region" description="Helical" evidence="7">
    <location>
        <begin position="20"/>
        <end position="38"/>
    </location>
</feature>
<feature type="transmembrane region" description="Helical" evidence="7">
    <location>
        <begin position="264"/>
        <end position="285"/>
    </location>
</feature>
<feature type="transmembrane region" description="Helical" evidence="7">
    <location>
        <begin position="575"/>
        <end position="602"/>
    </location>
</feature>
<feature type="transmembrane region" description="Helical" evidence="7">
    <location>
        <begin position="101"/>
        <end position="119"/>
    </location>
</feature>
<comment type="similarity">
    <text evidence="7">Belongs to the binding-protein-dependent transport system permease family.</text>
</comment>
<comment type="subcellular location">
    <subcellularLocation>
        <location evidence="1 7">Cell membrane</location>
        <topology evidence="1 7">Multi-pass membrane protein</topology>
    </subcellularLocation>
</comment>
<feature type="domain" description="ABC transmembrane type-1" evidence="8">
    <location>
        <begin position="145"/>
        <end position="324"/>
    </location>
</feature>
<dbReference type="CDD" id="cd06261">
    <property type="entry name" value="TM_PBP2"/>
    <property type="match status" value="2"/>
</dbReference>
<feature type="domain" description="ABC transmembrane type-1" evidence="8">
    <location>
        <begin position="461"/>
        <end position="640"/>
    </location>
</feature>
<name>S5YI04_PARAH</name>
<evidence type="ECO:0000256" key="5">
    <source>
        <dbReference type="ARBA" id="ARBA00022989"/>
    </source>
</evidence>
<keyword evidence="10" id="KW-1185">Reference proteome</keyword>
<dbReference type="OrthoDB" id="9815258at2"/>
<geneLocation type="plasmid" evidence="9 10">
    <name>pAMI5</name>
</geneLocation>
<dbReference type="HOGENOM" id="CLU_023562_0_3_5"/>
<organism evidence="9 10">
    <name type="scientific">Paracoccus aminophilus JCM 7686</name>
    <dbReference type="NCBI Taxonomy" id="1367847"/>
    <lineage>
        <taxon>Bacteria</taxon>
        <taxon>Pseudomonadati</taxon>
        <taxon>Pseudomonadota</taxon>
        <taxon>Alphaproteobacteria</taxon>
        <taxon>Rhodobacterales</taxon>
        <taxon>Paracoccaceae</taxon>
        <taxon>Paracoccus</taxon>
    </lineage>
</organism>
<keyword evidence="5 7" id="KW-1133">Transmembrane helix</keyword>
<accession>S5YI04</accession>
<dbReference type="PANTHER" id="PTHR47737">
    <property type="entry name" value="GLYCINE BETAINE/PROLINE BETAINE TRANSPORT SYSTEM PERMEASE PROTEIN PROW"/>
    <property type="match status" value="1"/>
</dbReference>
<evidence type="ECO:0000313" key="9">
    <source>
        <dbReference type="EMBL" id="AGT11088.1"/>
    </source>
</evidence>
<proteinExistence type="inferred from homology"/>
<feature type="transmembrane region" description="Helical" evidence="7">
    <location>
        <begin position="193"/>
        <end position="217"/>
    </location>
</feature>
<feature type="transmembrane region" description="Helical" evidence="7">
    <location>
        <begin position="441"/>
        <end position="458"/>
    </location>
</feature>
<keyword evidence="4 7" id="KW-0812">Transmembrane</keyword>
<dbReference type="PANTHER" id="PTHR47737:SF1">
    <property type="entry name" value="GLYCINE BETAINE_PROLINE BETAINE TRANSPORT SYSTEM PERMEASE PROTEIN PROW"/>
    <property type="match status" value="1"/>
</dbReference>
<feature type="transmembrane region" description="Helical" evidence="7">
    <location>
        <begin position="465"/>
        <end position="488"/>
    </location>
</feature>
<feature type="transmembrane region" description="Helical" evidence="7">
    <location>
        <begin position="418"/>
        <end position="435"/>
    </location>
</feature>
<dbReference type="InterPro" id="IPR000515">
    <property type="entry name" value="MetI-like"/>
</dbReference>
<evidence type="ECO:0000256" key="1">
    <source>
        <dbReference type="ARBA" id="ARBA00004651"/>
    </source>
</evidence>
<dbReference type="KEGG" id="pami:JCM7686_pAMI5p022"/>
<keyword evidence="2 7" id="KW-0813">Transport</keyword>
<dbReference type="PROSITE" id="PS50928">
    <property type="entry name" value="ABC_TM1"/>
    <property type="match status" value="2"/>
</dbReference>
<evidence type="ECO:0000256" key="6">
    <source>
        <dbReference type="ARBA" id="ARBA00023136"/>
    </source>
</evidence>
<dbReference type="GO" id="GO:0015226">
    <property type="term" value="F:carnitine transmembrane transporter activity"/>
    <property type="evidence" value="ECO:0007669"/>
    <property type="project" value="TreeGrafter"/>
</dbReference>
<reference evidence="9 10" key="1">
    <citation type="journal article" date="2014" name="BMC Genomics">
        <title>Architecture and functions of a multipartite genome of the methylotrophic bacterium Paracoccus aminophilus JCM 7686, containing primary and secondary chromids.</title>
        <authorList>
            <person name="Dziewit L."/>
            <person name="Czarnecki J."/>
            <person name="Wibberg D."/>
            <person name="Radlinska M."/>
            <person name="Mrozek P."/>
            <person name="Szymczak M."/>
            <person name="Schluter A."/>
            <person name="Puhler A."/>
            <person name="Bartosik D."/>
        </authorList>
    </citation>
    <scope>NUCLEOTIDE SEQUENCE [LARGE SCALE GENOMIC DNA]</scope>
    <source>
        <strain evidence="9">JCM 7686</strain>
        <plasmid evidence="10">Plasmid pAMI5</plasmid>
    </source>
</reference>
<evidence type="ECO:0000256" key="2">
    <source>
        <dbReference type="ARBA" id="ARBA00022448"/>
    </source>
</evidence>
<dbReference type="GO" id="GO:0015871">
    <property type="term" value="P:choline transport"/>
    <property type="evidence" value="ECO:0007669"/>
    <property type="project" value="TreeGrafter"/>
</dbReference>
<dbReference type="SUPFAM" id="SSF161098">
    <property type="entry name" value="MetI-like"/>
    <property type="match status" value="2"/>
</dbReference>
<feature type="transmembrane region" description="Helical" evidence="7">
    <location>
        <begin position="348"/>
        <end position="370"/>
    </location>
</feature>
<gene>
    <name evidence="9" type="ORF">JCM7686_pAMI5p022</name>
</gene>
<evidence type="ECO:0000313" key="10">
    <source>
        <dbReference type="Proteomes" id="UP000015480"/>
    </source>
</evidence>
<keyword evidence="9" id="KW-0614">Plasmid</keyword>
<dbReference type="AlphaFoldDB" id="S5YI04"/>
<dbReference type="EMBL" id="CP006653">
    <property type="protein sequence ID" value="AGT11088.1"/>
    <property type="molecule type" value="Genomic_DNA"/>
</dbReference>
<keyword evidence="3" id="KW-1003">Cell membrane</keyword>
<feature type="transmembrane region" description="Helical" evidence="7">
    <location>
        <begin position="149"/>
        <end position="173"/>
    </location>
</feature>
<dbReference type="GO" id="GO:0031460">
    <property type="term" value="P:glycine betaine transport"/>
    <property type="evidence" value="ECO:0007669"/>
    <property type="project" value="TreeGrafter"/>
</dbReference>
<protein>
    <submittedName>
        <fullName evidence="9">Glycine betaine/L-proline transport system, permease protein</fullName>
    </submittedName>
</protein>
<sequence length="654" mass="71055">MTDIARPEAPSKSPPSTLQTASLLFGLAVALALGKAFLPAGLIRLPDWAVVPFANWFNAGFAFLRDDLGLIHVTRAFADMVQWCLDVTANLLYGKARWPRIGAIPWSVIAVSAAFAGYALGRTRLALLCGGTFVWIALMGQWQWAMETLSVIVVAAPFSVLLGLVTGVAAWRWPRFESFLNPALNIAQSLPHFVYMIPVVVFIGVGPKAGAIVTIIFSVPPMIRMTLLGLRKVPEEVIEGGKMSGASRWQLLTRVRIPTARSEILIGVNQVIMQSLAMVVLASFIGMPGLGQKLLQLLQALRIGLSIEIGITIVLLAVMLDRLSKAWAMHQPTHHPANASWAGRHRLLLAWLGAVVVALVLSAMVPYLHIVPRSQALSIAGPLDRLMNGFIELVTPLTQFLRWFLITWVLIPLRDFALWLPYTALILALAALGWTAAGLRGALVCAAAFGLIALTGWWDRAMITAYTVSFSVFLACLIGLPLGIWGARTERRAQATLLICDSLQTFPSFIYLIPVIMLFGVNDVAVISAVVVVALVPLTRYTIEGLRGVSPELVEAAEMSGANRRQMLWHVRLPIALPTILVGLNQSVMFSLFMVIIAAFIGTQDLGQEMQRALSTADVGKGLVLGGAVAAMGLMADFLIRGWSQRYSERHSRG</sequence>
<dbReference type="Gene3D" id="1.10.3720.10">
    <property type="entry name" value="MetI-like"/>
    <property type="match status" value="2"/>
</dbReference>
<keyword evidence="6 7" id="KW-0472">Membrane</keyword>
<feature type="transmembrane region" description="Helical" evidence="7">
    <location>
        <begin position="390"/>
        <end position="411"/>
    </location>
</feature>
<feature type="transmembrane region" description="Helical" evidence="7">
    <location>
        <begin position="508"/>
        <end position="538"/>
    </location>
</feature>
<feature type="transmembrane region" description="Helical" evidence="7">
    <location>
        <begin position="622"/>
        <end position="640"/>
    </location>
</feature>
<dbReference type="PATRIC" id="fig|1367847.3.peg.4046"/>
<evidence type="ECO:0000259" key="8">
    <source>
        <dbReference type="PROSITE" id="PS50928"/>
    </source>
</evidence>
<evidence type="ECO:0000256" key="3">
    <source>
        <dbReference type="ARBA" id="ARBA00022475"/>
    </source>
</evidence>
<dbReference type="InterPro" id="IPR035906">
    <property type="entry name" value="MetI-like_sf"/>
</dbReference>
<dbReference type="GO" id="GO:0005275">
    <property type="term" value="F:amine transmembrane transporter activity"/>
    <property type="evidence" value="ECO:0007669"/>
    <property type="project" value="TreeGrafter"/>
</dbReference>
<dbReference type="Proteomes" id="UP000015480">
    <property type="component" value="Plasmid pAMI5"/>
</dbReference>
<dbReference type="GO" id="GO:0043190">
    <property type="term" value="C:ATP-binding cassette (ABC) transporter complex"/>
    <property type="evidence" value="ECO:0007669"/>
    <property type="project" value="TreeGrafter"/>
</dbReference>
<dbReference type="RefSeq" id="WP_020952860.1">
    <property type="nucleotide sequence ID" value="NC_022043.1"/>
</dbReference>
<dbReference type="Pfam" id="PF00528">
    <property type="entry name" value="BPD_transp_1"/>
    <property type="match status" value="2"/>
</dbReference>